<feature type="transmembrane region" description="Helical" evidence="4">
    <location>
        <begin position="117"/>
        <end position="134"/>
    </location>
</feature>
<dbReference type="GO" id="GO:0000266">
    <property type="term" value="P:mitochondrial fission"/>
    <property type="evidence" value="ECO:0007669"/>
    <property type="project" value="TreeGrafter"/>
</dbReference>
<sequence length="152" mass="17288">MHDENPPPKEFDLYRDTPLRYLGYANELGEAFRTIIGRRMVRGTYGIAITYVLADTISKTKQEYEQQTSFKNVAFVGMDTILWQMLASVIIPGITINRTCAFFYNRLHGLSTPVRKFAVAGIGIVTIPIIIKPIDHMVDSLMDRTLRKFSPS</sequence>
<evidence type="ECO:0000256" key="3">
    <source>
        <dbReference type="ARBA" id="ARBA00029631"/>
    </source>
</evidence>
<accession>A0AAN7PA75</accession>
<dbReference type="AlphaFoldDB" id="A0AAN7PA75"/>
<proteinExistence type="inferred from homology"/>
<dbReference type="Proteomes" id="UP001353858">
    <property type="component" value="Unassembled WGS sequence"/>
</dbReference>
<dbReference type="PANTHER" id="PTHR11001:SF2">
    <property type="entry name" value="MITOCHONDRIAL FISSION PROCESS PROTEIN 1"/>
    <property type="match status" value="1"/>
</dbReference>
<feature type="transmembrane region" description="Helical" evidence="4">
    <location>
        <begin position="81"/>
        <end position="105"/>
    </location>
</feature>
<gene>
    <name evidence="5" type="ORF">RN001_010797</name>
</gene>
<protein>
    <recommendedName>
        <fullName evidence="2">Mitochondrial fission process protein 1</fullName>
    </recommendedName>
    <alternativeName>
        <fullName evidence="3">Mitochondrial 18 kDa protein</fullName>
    </alternativeName>
</protein>
<dbReference type="EMBL" id="JARPUR010000004">
    <property type="protein sequence ID" value="KAK4878291.1"/>
    <property type="molecule type" value="Genomic_DNA"/>
</dbReference>
<keyword evidence="4" id="KW-0472">Membrane</keyword>
<comment type="caution">
    <text evidence="5">The sequence shown here is derived from an EMBL/GenBank/DDBJ whole genome shotgun (WGS) entry which is preliminary data.</text>
</comment>
<dbReference type="InterPro" id="IPR019560">
    <property type="entry name" value="Mitochondrial_18_kDa_protein"/>
</dbReference>
<evidence type="ECO:0000256" key="2">
    <source>
        <dbReference type="ARBA" id="ARBA00017835"/>
    </source>
</evidence>
<organism evidence="5 6">
    <name type="scientific">Aquatica leii</name>
    <dbReference type="NCBI Taxonomy" id="1421715"/>
    <lineage>
        <taxon>Eukaryota</taxon>
        <taxon>Metazoa</taxon>
        <taxon>Ecdysozoa</taxon>
        <taxon>Arthropoda</taxon>
        <taxon>Hexapoda</taxon>
        <taxon>Insecta</taxon>
        <taxon>Pterygota</taxon>
        <taxon>Neoptera</taxon>
        <taxon>Endopterygota</taxon>
        <taxon>Coleoptera</taxon>
        <taxon>Polyphaga</taxon>
        <taxon>Elateriformia</taxon>
        <taxon>Elateroidea</taxon>
        <taxon>Lampyridae</taxon>
        <taxon>Luciolinae</taxon>
        <taxon>Aquatica</taxon>
    </lineage>
</organism>
<keyword evidence="4" id="KW-0812">Transmembrane</keyword>
<dbReference type="Pfam" id="PF10558">
    <property type="entry name" value="MTP18"/>
    <property type="match status" value="1"/>
</dbReference>
<evidence type="ECO:0000256" key="4">
    <source>
        <dbReference type="SAM" id="Phobius"/>
    </source>
</evidence>
<dbReference type="PANTHER" id="PTHR11001">
    <property type="entry name" value="MITOCHONDRIAL FISSION PROCESS PROTEIN 1"/>
    <property type="match status" value="1"/>
</dbReference>
<evidence type="ECO:0000256" key="1">
    <source>
        <dbReference type="ARBA" id="ARBA00009224"/>
    </source>
</evidence>
<keyword evidence="6" id="KW-1185">Reference proteome</keyword>
<name>A0AAN7PA75_9COLE</name>
<keyword evidence="4" id="KW-1133">Transmembrane helix</keyword>
<comment type="similarity">
    <text evidence="1">Belongs to the MTFP1 family.</text>
</comment>
<reference evidence="6" key="1">
    <citation type="submission" date="2023-01" db="EMBL/GenBank/DDBJ databases">
        <title>Key to firefly adult light organ development and bioluminescence: homeobox transcription factors regulate luciferase expression and transportation to peroxisome.</title>
        <authorList>
            <person name="Fu X."/>
        </authorList>
    </citation>
    <scope>NUCLEOTIDE SEQUENCE [LARGE SCALE GENOMIC DNA]</scope>
</reference>
<evidence type="ECO:0000313" key="5">
    <source>
        <dbReference type="EMBL" id="KAK4878291.1"/>
    </source>
</evidence>
<dbReference type="GO" id="GO:0005739">
    <property type="term" value="C:mitochondrion"/>
    <property type="evidence" value="ECO:0007669"/>
    <property type="project" value="TreeGrafter"/>
</dbReference>
<evidence type="ECO:0000313" key="6">
    <source>
        <dbReference type="Proteomes" id="UP001353858"/>
    </source>
</evidence>